<evidence type="ECO:0000313" key="2">
    <source>
        <dbReference type="EMBL" id="KXB09238.1"/>
    </source>
</evidence>
<evidence type="ECO:0000313" key="3">
    <source>
        <dbReference type="Proteomes" id="UP000070038"/>
    </source>
</evidence>
<evidence type="ECO:0000256" key="1">
    <source>
        <dbReference type="SAM" id="Phobius"/>
    </source>
</evidence>
<keyword evidence="1" id="KW-0472">Membrane</keyword>
<accession>A0A133VS36</accession>
<keyword evidence="1" id="KW-1133">Transmembrane helix</keyword>
<gene>
    <name evidence="2" type="ORF">AKJ46_00715</name>
</gene>
<reference evidence="2 3" key="1">
    <citation type="journal article" date="2016" name="Sci. Rep.">
        <title>Metabolic traits of an uncultured archaeal lineage -MSBL1- from brine pools of the Red Sea.</title>
        <authorList>
            <person name="Mwirichia R."/>
            <person name="Alam I."/>
            <person name="Rashid M."/>
            <person name="Vinu M."/>
            <person name="Ba-Alawi W."/>
            <person name="Anthony Kamau A."/>
            <person name="Kamanda Ngugi D."/>
            <person name="Goker M."/>
            <person name="Klenk H.P."/>
            <person name="Bajic V."/>
            <person name="Stingl U."/>
        </authorList>
    </citation>
    <scope>NUCLEOTIDE SEQUENCE [LARGE SCALE GENOMIC DNA]</scope>
    <source>
        <strain evidence="2">SCGC-AAA833K04</strain>
    </source>
</reference>
<dbReference type="AlphaFoldDB" id="A0A133VS36"/>
<keyword evidence="3" id="KW-1185">Reference proteome</keyword>
<keyword evidence="1" id="KW-0812">Transmembrane</keyword>
<sequence length="128" mass="14274">MTVLRLVSLVVIAGICVSIFAIVYPYLQGMSAAQQAEEAASKLETDIQWVILNEDSRTKEYTIPSGYTLSLENSDGVYKIEIDGMYFPEDGFDKSVKFENIKHNELSSGIHELHMELKNDLVVVSKVG</sequence>
<comment type="caution">
    <text evidence="2">The sequence shown here is derived from an EMBL/GenBank/DDBJ whole genome shotgun (WGS) entry which is preliminary data.</text>
</comment>
<dbReference type="EMBL" id="LHYN01000009">
    <property type="protein sequence ID" value="KXB09238.1"/>
    <property type="molecule type" value="Genomic_DNA"/>
</dbReference>
<dbReference type="Proteomes" id="UP000070038">
    <property type="component" value="Unassembled WGS sequence"/>
</dbReference>
<proteinExistence type="predicted"/>
<name>A0A133VS36_9EURY</name>
<feature type="transmembrane region" description="Helical" evidence="1">
    <location>
        <begin position="6"/>
        <end position="27"/>
    </location>
</feature>
<organism evidence="2 3">
    <name type="scientific">candidate division MSBL1 archaeon SCGC-AAA833K04</name>
    <dbReference type="NCBI Taxonomy" id="1698258"/>
    <lineage>
        <taxon>Archaea</taxon>
        <taxon>Methanobacteriati</taxon>
        <taxon>Methanobacteriota</taxon>
        <taxon>candidate division MSBL1</taxon>
    </lineage>
</organism>
<protein>
    <submittedName>
        <fullName evidence="2">Uncharacterized protein</fullName>
    </submittedName>
</protein>